<protein>
    <recommendedName>
        <fullName evidence="5">Hyphally-regulated cell wall protein N-terminal domain-containing protein</fullName>
    </recommendedName>
</protein>
<gene>
    <name evidence="3" type="ORF">KASA_0G02321G</name>
</gene>
<proteinExistence type="predicted"/>
<reference evidence="3 4" key="1">
    <citation type="submission" date="2017-04" db="EMBL/GenBank/DDBJ databases">
        <authorList>
            <person name="Afonso C.L."/>
            <person name="Miller P.J."/>
            <person name="Scott M.A."/>
            <person name="Spackman E."/>
            <person name="Goraichik I."/>
            <person name="Dimitrov K.M."/>
            <person name="Suarez D.L."/>
            <person name="Swayne D.E."/>
        </authorList>
    </citation>
    <scope>NUCLEOTIDE SEQUENCE [LARGE SCALE GENOMIC DNA]</scope>
</reference>
<dbReference type="EMBL" id="FXLY01000012">
    <property type="protein sequence ID" value="SMN22615.1"/>
    <property type="molecule type" value="Genomic_DNA"/>
</dbReference>
<accession>A0A1X7RAF3</accession>
<dbReference type="OrthoDB" id="4071849at2759"/>
<keyword evidence="4" id="KW-1185">Reference proteome</keyword>
<feature type="region of interest" description="Disordered" evidence="1">
    <location>
        <begin position="524"/>
        <end position="579"/>
    </location>
</feature>
<evidence type="ECO:0000256" key="1">
    <source>
        <dbReference type="SAM" id="MobiDB-lite"/>
    </source>
</evidence>
<feature type="signal peptide" evidence="2">
    <location>
        <begin position="1"/>
        <end position="23"/>
    </location>
</feature>
<name>A0A1X7RAF3_9SACH</name>
<evidence type="ECO:0000313" key="4">
    <source>
        <dbReference type="Proteomes" id="UP000196158"/>
    </source>
</evidence>
<dbReference type="AlphaFoldDB" id="A0A1X7RAF3"/>
<evidence type="ECO:0008006" key="5">
    <source>
        <dbReference type="Google" id="ProtNLM"/>
    </source>
</evidence>
<evidence type="ECO:0000256" key="2">
    <source>
        <dbReference type="SAM" id="SignalP"/>
    </source>
</evidence>
<feature type="chain" id="PRO_5012168733" description="Hyphally-regulated cell wall protein N-terminal domain-containing protein" evidence="2">
    <location>
        <begin position="24"/>
        <end position="720"/>
    </location>
</feature>
<sequence>MFSIVLNIFLFTLATGFISNVNADLTTYNMTKLQLLPGLAARMYKTSLNSSADYSTRSTYIENGQYLTDGELVAQKAGVTELNIKRIKYKNNDVLGFYMDPDDDYIVVELRGYLRMPYTGQLTIGRYVNTISGCDGVNLYQSTTDYWVVKQSMFVNNTDDGSLCTHNSSLPWYSDDGEYMASVTSTNLNTGGSAFMNSAYFYEGIYYPFKVVILVGGDGLFTTASASIKNALGSHSFQLNEETLFYDPYENFETDDANYSKDFPLNCPSLNGEEFVDDIIIPPTSSVPDQCPVTSSSVASSSIISSVTSSSEPSSIDVTSSIKLTSIESSSTISSSAALSSIESNIITSSSEQSSSIESSGIESSAVISSNTESSSSYAENTEISSSTGSDSVFSSSDMPSSTQTGQVSTSSRFTAIITSSPTSESQSKIVVTSEVNTPESGSTISDYSKFQTISSLSSKIVSMITSSEKSIIFTSSSGPSMSSSTIIASHSTYIPLSPIVSPNTNSYFTESYTSSSQSLVVNHFSTKESEESSPPSSTHIHNSDRSSSSNKLLQDKPTTTKPVLTSPQLSLLRPSGTLNEISNSNQEVQATVSSWITITQTDCPLCSLQTASQTKQTVISSYILSNSRSTNKSESIPSSTDREDHYTLSTKSSIQTNKNDFGTTKTLHSSSEAGIIQKTSTVSAQTHHTTSILSVFHGKASSQSFPMVLIGLALVIDFL</sequence>
<organism evidence="3 4">
    <name type="scientific">Maudiozyma saulgeensis</name>
    <dbReference type="NCBI Taxonomy" id="1789683"/>
    <lineage>
        <taxon>Eukaryota</taxon>
        <taxon>Fungi</taxon>
        <taxon>Dikarya</taxon>
        <taxon>Ascomycota</taxon>
        <taxon>Saccharomycotina</taxon>
        <taxon>Saccharomycetes</taxon>
        <taxon>Saccharomycetales</taxon>
        <taxon>Saccharomycetaceae</taxon>
        <taxon>Maudiozyma</taxon>
    </lineage>
</organism>
<keyword evidence="2" id="KW-0732">Signal</keyword>
<dbReference type="STRING" id="1789683.A0A1X7RAF3"/>
<feature type="region of interest" description="Disordered" evidence="1">
    <location>
        <begin position="368"/>
        <end position="411"/>
    </location>
</feature>
<dbReference type="Proteomes" id="UP000196158">
    <property type="component" value="Unassembled WGS sequence"/>
</dbReference>
<evidence type="ECO:0000313" key="3">
    <source>
        <dbReference type="EMBL" id="SMN22615.1"/>
    </source>
</evidence>
<feature type="compositionally biased region" description="Polar residues" evidence="1">
    <location>
        <begin position="546"/>
        <end position="570"/>
    </location>
</feature>